<proteinExistence type="predicted"/>
<dbReference type="AlphaFoldDB" id="A0A094QXE3"/>
<feature type="transmembrane region" description="Helical" evidence="1">
    <location>
        <begin position="35"/>
        <end position="55"/>
    </location>
</feature>
<accession>A0A094QXE3</accession>
<evidence type="ECO:0000313" key="2">
    <source>
        <dbReference type="EMBL" id="KGA19091.1"/>
    </source>
</evidence>
<name>A0A094QXE3_9ZZZZ</name>
<feature type="transmembrane region" description="Helical" evidence="1">
    <location>
        <begin position="6"/>
        <end position="23"/>
    </location>
</feature>
<keyword evidence="1" id="KW-0812">Transmembrane</keyword>
<keyword evidence="1" id="KW-0472">Membrane</keyword>
<feature type="transmembrane region" description="Helical" evidence="1">
    <location>
        <begin position="61"/>
        <end position="79"/>
    </location>
</feature>
<protein>
    <submittedName>
        <fullName evidence="2">Uncharacterized protein</fullName>
    </submittedName>
</protein>
<evidence type="ECO:0000256" key="1">
    <source>
        <dbReference type="SAM" id="Phobius"/>
    </source>
</evidence>
<keyword evidence="1" id="KW-1133">Transmembrane helix</keyword>
<reference evidence="2" key="1">
    <citation type="submission" date="2014-05" db="EMBL/GenBank/DDBJ databases">
        <title>Key roles for freshwater Actinobacteria revealed by deep metagenomic sequencing.</title>
        <authorList>
            <person name="Ghai R."/>
            <person name="Mizuno C.M."/>
            <person name="Picazo A."/>
            <person name="Camacho A."/>
            <person name="Rodriguez-Valera F."/>
        </authorList>
    </citation>
    <scope>NUCLEOTIDE SEQUENCE</scope>
</reference>
<organism evidence="2">
    <name type="scientific">freshwater metagenome</name>
    <dbReference type="NCBI Taxonomy" id="449393"/>
    <lineage>
        <taxon>unclassified sequences</taxon>
        <taxon>metagenomes</taxon>
        <taxon>ecological metagenomes</taxon>
    </lineage>
</organism>
<comment type="caution">
    <text evidence="2">The sequence shown here is derived from an EMBL/GenBank/DDBJ whole genome shotgun (WGS) entry which is preliminary data.</text>
</comment>
<gene>
    <name evidence="2" type="ORF">GM50_6585</name>
</gene>
<dbReference type="EMBL" id="JNSK01000016">
    <property type="protein sequence ID" value="KGA19091.1"/>
    <property type="molecule type" value="Genomic_DNA"/>
</dbReference>
<sequence length="80" mass="8576">MVKTNARWAGYLFIALGLINWRYQDSNPNAMTNSLVLIAGGVITLVLGFTKAGLAWLETQAGKTIGLVAGAALIIFSFFN</sequence>